<protein>
    <recommendedName>
        <fullName evidence="4">G-protein coupled receptors family 1 profile domain-containing protein</fullName>
    </recommendedName>
</protein>
<keyword evidence="3" id="KW-1185">Reference proteome</keyword>
<dbReference type="Proteomes" id="UP001347796">
    <property type="component" value="Unassembled WGS sequence"/>
</dbReference>
<comment type="caution">
    <text evidence="2">The sequence shown here is derived from an EMBL/GenBank/DDBJ whole genome shotgun (WGS) entry which is preliminary data.</text>
</comment>
<keyword evidence="1" id="KW-0472">Membrane</keyword>
<sequence>MVDAMNIVLICIDVLAFLLSLIGNTSVIIVLSQFKYLRDIDTYIHLCLAATGLIFCNVCGLQWIIYWSDASLDIDQLCSICPFVNVANSLILAFLLCWRAYRFLRIGVSHTSKPAIVTVIFLILLTGTCGVSIHYLGLMKCKDQSEPQSTKWFPFVILKEGIVIGAFFLSQSLQFNRLYSSYNQLTMGQKSIGLFLRREKQTIIGSTVLMVIFTIPRFIVLIIYCVSIRANQVPARLFFFLRNFNLLPPALYPFVLVLMTKQFRRAFVDLLRCRCKKSPKVFVTNFTPKPIPTVALEIGDEWIVNPDLV</sequence>
<reference evidence="2 3" key="1">
    <citation type="submission" date="2024-01" db="EMBL/GenBank/DDBJ databases">
        <title>The genome of the rayed Mediterranean limpet Patella caerulea (Linnaeus, 1758).</title>
        <authorList>
            <person name="Anh-Thu Weber A."/>
            <person name="Halstead-Nussloch G."/>
        </authorList>
    </citation>
    <scope>NUCLEOTIDE SEQUENCE [LARGE SCALE GENOMIC DNA]</scope>
    <source>
        <strain evidence="2">AATW-2023a</strain>
        <tissue evidence="2">Whole specimen</tissue>
    </source>
</reference>
<gene>
    <name evidence="2" type="ORF">SNE40_001443</name>
</gene>
<keyword evidence="1" id="KW-1133">Transmembrane helix</keyword>
<organism evidence="2 3">
    <name type="scientific">Patella caerulea</name>
    <name type="common">Rayed Mediterranean limpet</name>
    <dbReference type="NCBI Taxonomy" id="87958"/>
    <lineage>
        <taxon>Eukaryota</taxon>
        <taxon>Metazoa</taxon>
        <taxon>Spiralia</taxon>
        <taxon>Lophotrochozoa</taxon>
        <taxon>Mollusca</taxon>
        <taxon>Gastropoda</taxon>
        <taxon>Patellogastropoda</taxon>
        <taxon>Patelloidea</taxon>
        <taxon>Patellidae</taxon>
        <taxon>Patella</taxon>
    </lineage>
</organism>
<feature type="transmembrane region" description="Helical" evidence="1">
    <location>
        <begin position="116"/>
        <end position="137"/>
    </location>
</feature>
<proteinExistence type="predicted"/>
<keyword evidence="1" id="KW-0812">Transmembrane</keyword>
<feature type="transmembrane region" description="Helical" evidence="1">
    <location>
        <begin position="207"/>
        <end position="230"/>
    </location>
</feature>
<evidence type="ECO:0000256" key="1">
    <source>
        <dbReference type="SAM" id="Phobius"/>
    </source>
</evidence>
<name>A0AAN8QB58_PATCE</name>
<feature type="transmembrane region" description="Helical" evidence="1">
    <location>
        <begin position="6"/>
        <end position="31"/>
    </location>
</feature>
<dbReference type="AlphaFoldDB" id="A0AAN8QB58"/>
<feature type="transmembrane region" description="Helical" evidence="1">
    <location>
        <begin position="43"/>
        <end position="66"/>
    </location>
</feature>
<feature type="transmembrane region" description="Helical" evidence="1">
    <location>
        <begin position="86"/>
        <end position="104"/>
    </location>
</feature>
<feature type="transmembrane region" description="Helical" evidence="1">
    <location>
        <begin position="152"/>
        <end position="170"/>
    </location>
</feature>
<evidence type="ECO:0000313" key="2">
    <source>
        <dbReference type="EMBL" id="KAK6196165.1"/>
    </source>
</evidence>
<evidence type="ECO:0000313" key="3">
    <source>
        <dbReference type="Proteomes" id="UP001347796"/>
    </source>
</evidence>
<dbReference type="SUPFAM" id="SSF81321">
    <property type="entry name" value="Family A G protein-coupled receptor-like"/>
    <property type="match status" value="1"/>
</dbReference>
<dbReference type="EMBL" id="JAZGQO010000001">
    <property type="protein sequence ID" value="KAK6196165.1"/>
    <property type="molecule type" value="Genomic_DNA"/>
</dbReference>
<dbReference type="Gene3D" id="1.20.1070.10">
    <property type="entry name" value="Rhodopsin 7-helix transmembrane proteins"/>
    <property type="match status" value="1"/>
</dbReference>
<accession>A0AAN8QB58</accession>
<evidence type="ECO:0008006" key="4">
    <source>
        <dbReference type="Google" id="ProtNLM"/>
    </source>
</evidence>